<keyword evidence="2" id="KW-1185">Reference proteome</keyword>
<proteinExistence type="predicted"/>
<sequence>MEINNNTKCDTLLYQKDLYFLCMKTCKLVSNFEGKEFHYDDSCDSHNSMNTFNFIYPNQISLAFDFLDEKILLNKEKIFIGMEKISFMSFSYFIKFLEAEDNIFSIEPNLTFEILKYLNIFRIKRNHLYMNFIKSLTFHSVMFKEEAFSEKTAEIFLDYSEYNNLFILDMIEYFCKFYFLPKYFIDKTFHKYSPNRLFFRRKLHKKRSIFRNMQIEGIELEIYKYFLNSRFRSIWQILIKIFYLDKLYLDLYTRFNDTNMDIIVSSLPPKPKKITLLVEESHLPIFDKLHKINYFKSKKTVKLIVACDTKYILERIEAFKNQEKLILIFNKIEMKELVCLESSPTFESIKYVKIRFIILTEILSKVASASFQGNRKNIYIDFSENFKISDSENNLYELPTYNFKDYIIGISLKLCKQNYELIDFKKLFHPEYITRLNLDLKNVENNSLSNYFFLESFKALSTLYLSNIKLTGVLLKFILRSKELIFVWFKYFIFDENLTCENLDFINKSVIHMEFYDITHHLNIQYYYFITRFIALRYLLVCLSYSPDVAFKSFLIEDNMIDASISRLKKPVLLPNLCCFKYTNEVMYQNSSKFSSLHIFSFFVCFNFLEKLVYDADALHLADIDIIENIKTLKCLKLCVFKIDIEFNILEKILRSNIRKTVSKLQLYVNEFTSSELFSILSFKNLKFLRISAMNFEEKNKKYIDLLTGMNLINFVAFI</sequence>
<dbReference type="AlphaFoldDB" id="A0A4Q9LFP1"/>
<reference evidence="1 2" key="1">
    <citation type="submission" date="2017-12" db="EMBL/GenBank/DDBJ databases">
        <authorList>
            <person name="Pombert J.-F."/>
            <person name="Haag K.L."/>
            <person name="Ebert D."/>
        </authorList>
    </citation>
    <scope>NUCLEOTIDE SEQUENCE [LARGE SCALE GENOMIC DNA]</scope>
    <source>
        <strain evidence="1">BE-OM-2</strain>
    </source>
</reference>
<dbReference type="EMBL" id="PITI01000597">
    <property type="protein sequence ID" value="TBU05690.1"/>
    <property type="molecule type" value="Genomic_DNA"/>
</dbReference>
<name>A0A4Q9LFP1_9MICR</name>
<evidence type="ECO:0000313" key="2">
    <source>
        <dbReference type="Proteomes" id="UP000291404"/>
    </source>
</evidence>
<dbReference type="VEuPathDB" id="MicrosporidiaDB:CWI36_0597p0020"/>
<protein>
    <submittedName>
        <fullName evidence="1">Uncharacterized protein</fullName>
    </submittedName>
</protein>
<dbReference type="Proteomes" id="UP000291404">
    <property type="component" value="Unassembled WGS sequence"/>
</dbReference>
<organism evidence="1 2">
    <name type="scientific">Hamiltosporidium magnivora</name>
    <dbReference type="NCBI Taxonomy" id="148818"/>
    <lineage>
        <taxon>Eukaryota</taxon>
        <taxon>Fungi</taxon>
        <taxon>Fungi incertae sedis</taxon>
        <taxon>Microsporidia</taxon>
        <taxon>Dubosqiidae</taxon>
        <taxon>Hamiltosporidium</taxon>
    </lineage>
</organism>
<dbReference type="VEuPathDB" id="MicrosporidiaDB:CWI39_2751p0010"/>
<comment type="caution">
    <text evidence="1">The sequence shown here is derived from an EMBL/GenBank/DDBJ whole genome shotgun (WGS) entry which is preliminary data.</text>
</comment>
<accession>A0A4Q9LFP1</accession>
<evidence type="ECO:0000313" key="1">
    <source>
        <dbReference type="EMBL" id="TBU05690.1"/>
    </source>
</evidence>
<dbReference type="VEuPathDB" id="MicrosporidiaDB:CWI39_2436p0010"/>
<gene>
    <name evidence="1" type="ORF">CWI36_0597p0020</name>
</gene>